<feature type="chain" id="PRO_5045141465" evidence="1">
    <location>
        <begin position="28"/>
        <end position="159"/>
    </location>
</feature>
<dbReference type="RefSeq" id="WP_379537303.1">
    <property type="nucleotide sequence ID" value="NZ_JBHSDR010000003.1"/>
</dbReference>
<gene>
    <name evidence="2" type="ORF">ACFO0A_01980</name>
</gene>
<dbReference type="EMBL" id="JBHSDR010000003">
    <property type="protein sequence ID" value="MFC4293821.1"/>
    <property type="molecule type" value="Genomic_DNA"/>
</dbReference>
<dbReference type="Proteomes" id="UP001595828">
    <property type="component" value="Unassembled WGS sequence"/>
</dbReference>
<feature type="signal peptide" evidence="1">
    <location>
        <begin position="1"/>
        <end position="27"/>
    </location>
</feature>
<proteinExistence type="predicted"/>
<sequence length="159" mass="16635">MNKPQRLRAAALALVSAAALSAPAAHAQSGCLGVPSATTLNVSVEGVRSSSGLMTITLYGDDSRQFLVKKGSIKVNRTPAHAGVTRACIYVPKPGVYALAVYHDADGSRKLNRSGLGLPTEGYGFSNNPRTLAGLPSFSSVRLNVPKSGLTTHIQMKYP</sequence>
<evidence type="ECO:0000313" key="3">
    <source>
        <dbReference type="Proteomes" id="UP001595828"/>
    </source>
</evidence>
<evidence type="ECO:0000256" key="1">
    <source>
        <dbReference type="SAM" id="SignalP"/>
    </source>
</evidence>
<evidence type="ECO:0000313" key="2">
    <source>
        <dbReference type="EMBL" id="MFC4293821.1"/>
    </source>
</evidence>
<protein>
    <submittedName>
        <fullName evidence="2">DUF2141 domain-containing protein</fullName>
    </submittedName>
</protein>
<dbReference type="Pfam" id="PF09912">
    <property type="entry name" value="DUF2141"/>
    <property type="match status" value="1"/>
</dbReference>
<comment type="caution">
    <text evidence="2">The sequence shown here is derived from an EMBL/GenBank/DDBJ whole genome shotgun (WGS) entry which is preliminary data.</text>
</comment>
<keyword evidence="3" id="KW-1185">Reference proteome</keyword>
<name>A0ABV8RNH0_9SPHN</name>
<accession>A0ABV8RNH0</accession>
<organism evidence="2 3">
    <name type="scientific">Novosphingobium tardum</name>
    <dbReference type="NCBI Taxonomy" id="1538021"/>
    <lineage>
        <taxon>Bacteria</taxon>
        <taxon>Pseudomonadati</taxon>
        <taxon>Pseudomonadota</taxon>
        <taxon>Alphaproteobacteria</taxon>
        <taxon>Sphingomonadales</taxon>
        <taxon>Sphingomonadaceae</taxon>
        <taxon>Novosphingobium</taxon>
    </lineage>
</organism>
<keyword evidence="1" id="KW-0732">Signal</keyword>
<reference evidence="3" key="1">
    <citation type="journal article" date="2019" name="Int. J. Syst. Evol. Microbiol.">
        <title>The Global Catalogue of Microorganisms (GCM) 10K type strain sequencing project: providing services to taxonomists for standard genome sequencing and annotation.</title>
        <authorList>
            <consortium name="The Broad Institute Genomics Platform"/>
            <consortium name="The Broad Institute Genome Sequencing Center for Infectious Disease"/>
            <person name="Wu L."/>
            <person name="Ma J."/>
        </authorList>
    </citation>
    <scope>NUCLEOTIDE SEQUENCE [LARGE SCALE GENOMIC DNA]</scope>
    <source>
        <strain evidence="3">CGMCC 1.12989</strain>
    </source>
</reference>
<dbReference type="InterPro" id="IPR018673">
    <property type="entry name" value="DUF2141"/>
</dbReference>